<proteinExistence type="predicted"/>
<feature type="domain" description="Chitin-binding type-2" evidence="7">
    <location>
        <begin position="20"/>
        <end position="80"/>
    </location>
</feature>
<evidence type="ECO:0000313" key="8">
    <source>
        <dbReference type="EMBL" id="KAG0712207.1"/>
    </source>
</evidence>
<sequence>MGARHVINLTVARSPPSPLTPVCPDGDLGHFYDPDSCGAFYECRGGVAVPRECPKDLLYNAFIPAARYPCDYPLNVVCGASPPPLEPSPGVSFLPQRPQYRKPDKPKQEATLSWGRLIAGTMPQPRRQGFQVGIFPPSPPILLPMCPDGTRRHLPDPTNCSVFFDCRGGVAIRQECPLYNLL</sequence>
<comment type="caution">
    <text evidence="8">The sequence shown here is derived from an EMBL/GenBank/DDBJ whole genome shotgun (WGS) entry which is preliminary data.</text>
</comment>
<organism evidence="8 9">
    <name type="scientific">Chionoecetes opilio</name>
    <name type="common">Atlantic snow crab</name>
    <name type="synonym">Cancer opilio</name>
    <dbReference type="NCBI Taxonomy" id="41210"/>
    <lineage>
        <taxon>Eukaryota</taxon>
        <taxon>Metazoa</taxon>
        <taxon>Ecdysozoa</taxon>
        <taxon>Arthropoda</taxon>
        <taxon>Crustacea</taxon>
        <taxon>Multicrustacea</taxon>
        <taxon>Malacostraca</taxon>
        <taxon>Eumalacostraca</taxon>
        <taxon>Eucarida</taxon>
        <taxon>Decapoda</taxon>
        <taxon>Pleocyemata</taxon>
        <taxon>Brachyura</taxon>
        <taxon>Eubrachyura</taxon>
        <taxon>Majoidea</taxon>
        <taxon>Majidae</taxon>
        <taxon>Chionoecetes</taxon>
    </lineage>
</organism>
<keyword evidence="5" id="KW-0325">Glycoprotein</keyword>
<keyword evidence="1" id="KW-0147">Chitin-binding</keyword>
<keyword evidence="9" id="KW-1185">Reference proteome</keyword>
<dbReference type="InterPro" id="IPR036508">
    <property type="entry name" value="Chitin-bd_dom_sf"/>
</dbReference>
<evidence type="ECO:0000256" key="1">
    <source>
        <dbReference type="ARBA" id="ARBA00022669"/>
    </source>
</evidence>
<evidence type="ECO:0000313" key="9">
    <source>
        <dbReference type="Proteomes" id="UP000770661"/>
    </source>
</evidence>
<dbReference type="PANTHER" id="PTHR23301:SF0">
    <property type="entry name" value="CHITIN-BINDING TYPE-2 DOMAIN-CONTAINING PROTEIN-RELATED"/>
    <property type="match status" value="1"/>
</dbReference>
<feature type="domain" description="Chitin-binding type-2" evidence="7">
    <location>
        <begin position="143"/>
        <end position="182"/>
    </location>
</feature>
<dbReference type="PROSITE" id="PS50940">
    <property type="entry name" value="CHIT_BIND_II"/>
    <property type="match status" value="2"/>
</dbReference>
<dbReference type="InterPro" id="IPR051940">
    <property type="entry name" value="Chitin_bind-dev_reg"/>
</dbReference>
<accession>A0A8J4XQH9</accession>
<dbReference type="PANTHER" id="PTHR23301">
    <property type="entry name" value="CHITIN BINDING PERITROPHIN-A"/>
    <property type="match status" value="1"/>
</dbReference>
<evidence type="ECO:0000256" key="5">
    <source>
        <dbReference type="ARBA" id="ARBA00023180"/>
    </source>
</evidence>
<keyword evidence="4" id="KW-1015">Disulfide bond</keyword>
<dbReference type="AlphaFoldDB" id="A0A8J4XQH9"/>
<dbReference type="OrthoDB" id="6382693at2759"/>
<dbReference type="GO" id="GO:0008061">
    <property type="term" value="F:chitin binding"/>
    <property type="evidence" value="ECO:0007669"/>
    <property type="project" value="UniProtKB-KW"/>
</dbReference>
<name>A0A8J4XQH9_CHIOP</name>
<evidence type="ECO:0000259" key="7">
    <source>
        <dbReference type="PROSITE" id="PS50940"/>
    </source>
</evidence>
<dbReference type="InterPro" id="IPR002557">
    <property type="entry name" value="Chitin-bd_dom"/>
</dbReference>
<protein>
    <recommendedName>
        <fullName evidence="7">Chitin-binding type-2 domain-containing protein</fullName>
    </recommendedName>
</protein>
<evidence type="ECO:0000256" key="2">
    <source>
        <dbReference type="ARBA" id="ARBA00022729"/>
    </source>
</evidence>
<keyword evidence="3" id="KW-0677">Repeat</keyword>
<dbReference type="SMART" id="SM00494">
    <property type="entry name" value="ChtBD2"/>
    <property type="match status" value="1"/>
</dbReference>
<feature type="region of interest" description="Disordered" evidence="6">
    <location>
        <begin position="88"/>
        <end position="107"/>
    </location>
</feature>
<gene>
    <name evidence="8" type="ORF">GWK47_018982</name>
</gene>
<dbReference type="Pfam" id="PF01607">
    <property type="entry name" value="CBM_14"/>
    <property type="match status" value="1"/>
</dbReference>
<dbReference type="GO" id="GO:0005576">
    <property type="term" value="C:extracellular region"/>
    <property type="evidence" value="ECO:0007669"/>
    <property type="project" value="InterPro"/>
</dbReference>
<evidence type="ECO:0000256" key="6">
    <source>
        <dbReference type="SAM" id="MobiDB-lite"/>
    </source>
</evidence>
<dbReference type="Gene3D" id="2.170.140.10">
    <property type="entry name" value="Chitin binding domain"/>
    <property type="match status" value="1"/>
</dbReference>
<dbReference type="Proteomes" id="UP000770661">
    <property type="component" value="Unassembled WGS sequence"/>
</dbReference>
<reference evidence="8" key="1">
    <citation type="submission" date="2020-07" db="EMBL/GenBank/DDBJ databases">
        <title>The High-quality genome of the commercially important snow crab, Chionoecetes opilio.</title>
        <authorList>
            <person name="Jeong J.-H."/>
            <person name="Ryu S."/>
        </authorList>
    </citation>
    <scope>NUCLEOTIDE SEQUENCE</scope>
    <source>
        <strain evidence="8">MADBK_172401_WGS</strain>
        <tissue evidence="8">Digestive gland</tissue>
    </source>
</reference>
<evidence type="ECO:0000256" key="4">
    <source>
        <dbReference type="ARBA" id="ARBA00023157"/>
    </source>
</evidence>
<dbReference type="EMBL" id="JACEEZ010022645">
    <property type="protein sequence ID" value="KAG0712207.1"/>
    <property type="molecule type" value="Genomic_DNA"/>
</dbReference>
<dbReference type="SUPFAM" id="SSF57625">
    <property type="entry name" value="Invertebrate chitin-binding proteins"/>
    <property type="match status" value="2"/>
</dbReference>
<evidence type="ECO:0000256" key="3">
    <source>
        <dbReference type="ARBA" id="ARBA00022737"/>
    </source>
</evidence>
<keyword evidence="2" id="KW-0732">Signal</keyword>